<sequence length="868" mass="90632">MNTEVFSSPNSPLRLTDSQDAPAELVEQNDIQTRPASFPPAPLESEPSGTASTCTEIAHALAQSASSETISAHGCDVHSRMNSPVAAPRHAARCPDRGERPGGVQFPGAPDDLQDDPATPPLARATDRGAEVEPLVGSCGRRAASASRGSRRVTSPVQSLGRPVDWAPLLDVLAAPELRQLAASLGKEDWFGEEPSDSTKKTLVPALARALEGSPGDVTLELVIRWACPGGAAPETRAHLQELLASQAPAERHMTTPPPDPRLAATRVGRAPSPLASSGPLPPPPATPGLPAAPLRSPPPAPPPRLGATVASPLPRPRLLRHSCSEILLFLGLLSPSPQPAACSPSQPALKPAALLPGFGRVWCLPPPNCRAFPAACCARSGCCACSARCARCADRCADRGADRCACGACWPLSSCPPLWPGALLLCRPLVLHLRLLQGPRRSPRSLPVGPGCGPGSPAPFAWVTYAVPICELPRGLAKSPVARGAPSPVELVIGQVLGLVSGLLKALGRHLPRVEDPDVFDTVAALAMELRRLPVDDLPIDLARTLRSLLLAFGPASGAVSNEPAVGPSVGGSAPVTGGPAPGGPAPVPAGPVIFTAAESVVNPARAVGVPVPPGPVHAVTSRPAAQEAPRRAAEKQMTVFLRRRGETLWQEALAQLPEAPSETRYGQQGLEGRFCFVDLSYEAGKRLLANPPPGLHADRARPRRVEAETRGEAQAQPLSEVRRPETGRGHAGASTKNVVAAPVDDDPVVIATGPVVLDDEDDGGMAPVAPAGEPAQRRKPQRAGKQPAGTAPGVTAPVKRQGGERRRRRLQNEAPQGLIQLLPDGRFAWVEPVTLDQEKGRAFQGRGHRGRGHRGRGRGGRGRPLF</sequence>
<dbReference type="Proteomes" id="UP001141327">
    <property type="component" value="Unassembled WGS sequence"/>
</dbReference>
<feature type="compositionally biased region" description="Low complexity" evidence="2">
    <location>
        <begin position="565"/>
        <end position="580"/>
    </location>
</feature>
<comment type="caution">
    <text evidence="3">The sequence shown here is derived from an EMBL/GenBank/DDBJ whole genome shotgun (WGS) entry which is preliminary data.</text>
</comment>
<feature type="compositionally biased region" description="Basic residues" evidence="2">
    <location>
        <begin position="848"/>
        <end position="868"/>
    </location>
</feature>
<feature type="region of interest" description="Disordered" evidence="2">
    <location>
        <begin position="690"/>
        <end position="742"/>
    </location>
</feature>
<evidence type="ECO:0000256" key="1">
    <source>
        <dbReference type="ARBA" id="ARBA00022581"/>
    </source>
</evidence>
<dbReference type="PANTHER" id="PTHR13037:SF24">
    <property type="entry name" value="POLYCOMB PROTEIN PCL-RELATED"/>
    <property type="match status" value="1"/>
</dbReference>
<reference evidence="3" key="1">
    <citation type="journal article" date="2022" name="bioRxiv">
        <title>Genomics of Preaxostyla Flagellates Illuminates Evolutionary Transitions and the Path Towards Mitochondrial Loss.</title>
        <authorList>
            <person name="Novak L.V.F."/>
            <person name="Treitli S.C."/>
            <person name="Pyrih J."/>
            <person name="Halakuc P."/>
            <person name="Pipaliya S.V."/>
            <person name="Vacek V."/>
            <person name="Brzon O."/>
            <person name="Soukal P."/>
            <person name="Eme L."/>
            <person name="Dacks J.B."/>
            <person name="Karnkowska A."/>
            <person name="Elias M."/>
            <person name="Hampl V."/>
        </authorList>
    </citation>
    <scope>NUCLEOTIDE SEQUENCE</scope>
    <source>
        <strain evidence="3">RCP-MX</strain>
    </source>
</reference>
<protein>
    <submittedName>
        <fullName evidence="3">Uncharacterized protein</fullName>
    </submittedName>
</protein>
<feature type="region of interest" description="Disordered" evidence="2">
    <location>
        <begin position="1"/>
        <end position="54"/>
    </location>
</feature>
<keyword evidence="1" id="KW-0945">Host-virus interaction</keyword>
<gene>
    <name evidence="3" type="ORF">PAPYR_12727</name>
</gene>
<keyword evidence="4" id="KW-1185">Reference proteome</keyword>
<feature type="compositionally biased region" description="Low complexity" evidence="2">
    <location>
        <begin position="139"/>
        <end position="148"/>
    </location>
</feature>
<feature type="region of interest" description="Disordered" evidence="2">
    <location>
        <begin position="757"/>
        <end position="817"/>
    </location>
</feature>
<accession>A0ABQ8U1F5</accession>
<dbReference type="EMBL" id="JAPMOS010000345">
    <property type="protein sequence ID" value="KAJ4452950.1"/>
    <property type="molecule type" value="Genomic_DNA"/>
</dbReference>
<organism evidence="3 4">
    <name type="scientific">Paratrimastix pyriformis</name>
    <dbReference type="NCBI Taxonomy" id="342808"/>
    <lineage>
        <taxon>Eukaryota</taxon>
        <taxon>Metamonada</taxon>
        <taxon>Preaxostyla</taxon>
        <taxon>Paratrimastigidae</taxon>
        <taxon>Paratrimastix</taxon>
    </lineage>
</organism>
<evidence type="ECO:0000313" key="3">
    <source>
        <dbReference type="EMBL" id="KAJ4452950.1"/>
    </source>
</evidence>
<evidence type="ECO:0000256" key="2">
    <source>
        <dbReference type="SAM" id="MobiDB-lite"/>
    </source>
</evidence>
<feature type="compositionally biased region" description="Polar residues" evidence="2">
    <location>
        <begin position="1"/>
        <end position="19"/>
    </location>
</feature>
<proteinExistence type="predicted"/>
<feature type="compositionally biased region" description="Basic and acidic residues" evidence="2">
    <location>
        <begin position="698"/>
        <end position="713"/>
    </location>
</feature>
<feature type="compositionally biased region" description="Pro residues" evidence="2">
    <location>
        <begin position="296"/>
        <end position="305"/>
    </location>
</feature>
<name>A0ABQ8U1F5_9EUKA</name>
<dbReference type="PANTHER" id="PTHR13037">
    <property type="entry name" value="FORMIN"/>
    <property type="match status" value="1"/>
</dbReference>
<feature type="region of interest" description="Disordered" evidence="2">
    <location>
        <begin position="139"/>
        <end position="158"/>
    </location>
</feature>
<feature type="region of interest" description="Disordered" evidence="2">
    <location>
        <begin position="247"/>
        <end position="310"/>
    </location>
</feature>
<feature type="region of interest" description="Disordered" evidence="2">
    <location>
        <begin position="842"/>
        <end position="868"/>
    </location>
</feature>
<evidence type="ECO:0000313" key="4">
    <source>
        <dbReference type="Proteomes" id="UP001141327"/>
    </source>
</evidence>
<feature type="region of interest" description="Disordered" evidence="2">
    <location>
        <begin position="86"/>
        <end position="119"/>
    </location>
</feature>
<feature type="region of interest" description="Disordered" evidence="2">
    <location>
        <begin position="564"/>
        <end position="584"/>
    </location>
</feature>